<evidence type="ECO:0000313" key="8">
    <source>
        <dbReference type="Proteomes" id="UP000741013"/>
    </source>
</evidence>
<dbReference type="PANTHER" id="PTHR24291:SF50">
    <property type="entry name" value="BIFUNCTIONAL ALBAFLAVENONE MONOOXYGENASE_TERPENE SYNTHASE"/>
    <property type="match status" value="1"/>
</dbReference>
<dbReference type="PRINTS" id="PR00463">
    <property type="entry name" value="EP450I"/>
</dbReference>
<proteinExistence type="inferred from homology"/>
<organism evidence="7 8">
    <name type="scientific">Amycolatopsis magusensis</name>
    <dbReference type="NCBI Taxonomy" id="882444"/>
    <lineage>
        <taxon>Bacteria</taxon>
        <taxon>Bacillati</taxon>
        <taxon>Actinomycetota</taxon>
        <taxon>Actinomycetes</taxon>
        <taxon>Pseudonocardiales</taxon>
        <taxon>Pseudonocardiaceae</taxon>
        <taxon>Amycolatopsis</taxon>
    </lineage>
</organism>
<keyword evidence="8" id="KW-1185">Reference proteome</keyword>
<comment type="similarity">
    <text evidence="1">Belongs to the cytochrome P450 family.</text>
</comment>
<dbReference type="GO" id="GO:0016491">
    <property type="term" value="F:oxidoreductase activity"/>
    <property type="evidence" value="ECO:0007669"/>
    <property type="project" value="UniProtKB-KW"/>
</dbReference>
<dbReference type="EMBL" id="JAGGMS010000001">
    <property type="protein sequence ID" value="MBP2185230.1"/>
    <property type="molecule type" value="Genomic_DNA"/>
</dbReference>
<dbReference type="Pfam" id="PF00067">
    <property type="entry name" value="p450"/>
    <property type="match status" value="1"/>
</dbReference>
<evidence type="ECO:0000313" key="7">
    <source>
        <dbReference type="EMBL" id="MBP2185230.1"/>
    </source>
</evidence>
<keyword evidence="5" id="KW-0408">Iron</keyword>
<dbReference type="EC" id="1.14.15.32" evidence="7"/>
<keyword evidence="2" id="KW-0349">Heme</keyword>
<comment type="caution">
    <text evidence="7">The sequence shown here is derived from an EMBL/GenBank/DDBJ whole genome shotgun (WGS) entry which is preliminary data.</text>
</comment>
<evidence type="ECO:0000256" key="1">
    <source>
        <dbReference type="ARBA" id="ARBA00010617"/>
    </source>
</evidence>
<reference evidence="7 8" key="1">
    <citation type="submission" date="2021-03" db="EMBL/GenBank/DDBJ databases">
        <title>Sequencing the genomes of 1000 actinobacteria strains.</title>
        <authorList>
            <person name="Klenk H.-P."/>
        </authorList>
    </citation>
    <scope>NUCLEOTIDE SEQUENCE [LARGE SCALE GENOMIC DNA]</scope>
    <source>
        <strain evidence="7 8">DSM 45510</strain>
    </source>
</reference>
<dbReference type="InterPro" id="IPR002401">
    <property type="entry name" value="Cyt_P450_E_grp-I"/>
</dbReference>
<dbReference type="SUPFAM" id="SSF48264">
    <property type="entry name" value="Cytochrome P450"/>
    <property type="match status" value="1"/>
</dbReference>
<evidence type="ECO:0000256" key="3">
    <source>
        <dbReference type="ARBA" id="ARBA00022723"/>
    </source>
</evidence>
<keyword evidence="4 7" id="KW-0560">Oxidoreductase</keyword>
<dbReference type="PANTHER" id="PTHR24291">
    <property type="entry name" value="CYTOCHROME P450 FAMILY 4"/>
    <property type="match status" value="1"/>
</dbReference>
<dbReference type="Gene3D" id="1.10.630.10">
    <property type="entry name" value="Cytochrome P450"/>
    <property type="match status" value="1"/>
</dbReference>
<name>A0ABS4Q0N8_9PSEU</name>
<evidence type="ECO:0000256" key="5">
    <source>
        <dbReference type="ARBA" id="ARBA00023004"/>
    </source>
</evidence>
<keyword evidence="3" id="KW-0479">Metal-binding</keyword>
<dbReference type="InterPro" id="IPR036396">
    <property type="entry name" value="Cyt_P450_sf"/>
</dbReference>
<gene>
    <name evidence="7" type="ORF">JOM49_006756</name>
</gene>
<evidence type="ECO:0000256" key="2">
    <source>
        <dbReference type="ARBA" id="ARBA00022617"/>
    </source>
</evidence>
<dbReference type="InterPro" id="IPR001128">
    <property type="entry name" value="Cyt_P450"/>
</dbReference>
<dbReference type="RefSeq" id="WP_209668145.1">
    <property type="nucleotide sequence ID" value="NZ_JAGGMS010000001.1"/>
</dbReference>
<accession>A0ABS4Q0N8</accession>
<keyword evidence="6" id="KW-0503">Monooxygenase</keyword>
<dbReference type="InterPro" id="IPR050196">
    <property type="entry name" value="Cytochrome_P450_Monoox"/>
</dbReference>
<protein>
    <submittedName>
        <fullName evidence="7">Pentalenene oxygenase</fullName>
        <ecNumber evidence="7">1.14.15.32</ecNumber>
    </submittedName>
</protein>
<evidence type="ECO:0000256" key="4">
    <source>
        <dbReference type="ARBA" id="ARBA00023002"/>
    </source>
</evidence>
<dbReference type="PRINTS" id="PR00385">
    <property type="entry name" value="P450"/>
</dbReference>
<sequence>MTREGARPPMAPGGRPVVGHALRLFRRPLEFVDQQRACGEVVSFRLGREPAFLVNSPATVRELLVEHNQVTKNGVLFEKLKVLGGDGIGSSWGEPHRQRRRMIAPLFTHQRVTEYAGTMRAAAEEQTSNWVDGAPLELGQELNEIAAAILVRCMFASDAGSEAAREAARWLPIVFRGVGKRAYAPTGLLYALPTRSNRLYTEAGKRVHALIDEVIAVYRAEGTVGRDMLSALLKARDPETGEMLTVQQVHDEVMTMFFVGTEVSSAALGWLFFQLDRHPEIADRVCGEIDDVLGDRPVEFDDLPKLEYVARVVHETLRLYPPGWLFPRIPTVDIEVGGYPIPAGANVFYSPYVLHRDPRLFPEPARFDPDRWLPERAGQVPRGAFIPYGEGVRVCMGGSFAAAEMLIVLTVILRRWRLPLQAGARVRPVASTTLHPDRLPVVARRR</sequence>
<evidence type="ECO:0000256" key="6">
    <source>
        <dbReference type="ARBA" id="ARBA00023033"/>
    </source>
</evidence>
<dbReference type="Proteomes" id="UP000741013">
    <property type="component" value="Unassembled WGS sequence"/>
</dbReference>